<keyword evidence="1 2" id="KW-0238">DNA-binding</keyword>
<dbReference type="AlphaFoldDB" id="A0A2V3DY44"/>
<sequence>MQCLKFAPGIAVADPESTEQVPGLTWETGGCYLVLVIVRGGDAVLAALSEPGIQGNVGLKSRGEGACAHGEKEQPARYIGYLVRRLSRTLGPFRLVVPVLFAVRGCACCHIKSQPLCHASPVTDHGLSAGSLTTPGRISLVNEHSSVPSADLPQTPCAGGASGRRYSGLEPSERTQERYQKFIESGTGVFGTVGYSAAKVKTLCQGAGLSERYFYESFESREHLLTVVYAQLSIKLMKHVKSALQDPEATLHEAIRASLGAVVRFMLADPRHARIMLVEVVGVSAELEVKRHEILKEFAGQSMAMLLLLAGVSPEGTVERPAGAVAGAVAGVPPGADAGAGTALERRSEKAAPATVLDFARLTAVSMVGGVNNMLLDAVLEGAAVNVERIVEVSYQLVFNASAGIRKLAAAPF</sequence>
<dbReference type="PROSITE" id="PS50977">
    <property type="entry name" value="HTH_TETR_2"/>
    <property type="match status" value="1"/>
</dbReference>
<evidence type="ECO:0000256" key="2">
    <source>
        <dbReference type="PROSITE-ProRule" id="PRU00335"/>
    </source>
</evidence>
<keyword evidence="6" id="KW-1185">Reference proteome</keyword>
<accession>A0A2V3DY44</accession>
<comment type="caution">
    <text evidence="5">The sequence shown here is derived from an EMBL/GenBank/DDBJ whole genome shotgun (WGS) entry which is preliminary data.</text>
</comment>
<feature type="region of interest" description="Disordered" evidence="3">
    <location>
        <begin position="151"/>
        <end position="170"/>
    </location>
</feature>
<protein>
    <recommendedName>
        <fullName evidence="4">HTH tetR-type domain-containing protein</fullName>
    </recommendedName>
</protein>
<dbReference type="InterPro" id="IPR001647">
    <property type="entry name" value="HTH_TetR"/>
</dbReference>
<dbReference type="SUPFAM" id="SSF46689">
    <property type="entry name" value="Homeodomain-like"/>
    <property type="match status" value="1"/>
</dbReference>
<evidence type="ECO:0000256" key="1">
    <source>
        <dbReference type="ARBA" id="ARBA00023125"/>
    </source>
</evidence>
<evidence type="ECO:0000313" key="6">
    <source>
        <dbReference type="Proteomes" id="UP000246303"/>
    </source>
</evidence>
<proteinExistence type="predicted"/>
<feature type="DNA-binding region" description="H-T-H motif" evidence="2">
    <location>
        <begin position="199"/>
        <end position="218"/>
    </location>
</feature>
<dbReference type="InterPro" id="IPR009057">
    <property type="entry name" value="Homeodomain-like_sf"/>
</dbReference>
<reference evidence="5 6" key="1">
    <citation type="submission" date="2018-05" db="EMBL/GenBank/DDBJ databases">
        <title>Genetic diversity of glacier-inhabiting Cryobacterium bacteria in China and description of Cryobacterium mengkeensis sp. nov. and Arthrobacter glacialis sp. nov.</title>
        <authorList>
            <person name="Liu Q."/>
            <person name="Xin Y.-H."/>
        </authorList>
    </citation>
    <scope>NUCLEOTIDE SEQUENCE [LARGE SCALE GENOMIC DNA]</scope>
    <source>
        <strain evidence="5 6">GP3</strain>
    </source>
</reference>
<evidence type="ECO:0000256" key="3">
    <source>
        <dbReference type="SAM" id="MobiDB-lite"/>
    </source>
</evidence>
<dbReference type="Gene3D" id="1.10.357.10">
    <property type="entry name" value="Tetracycline Repressor, domain 2"/>
    <property type="match status" value="1"/>
</dbReference>
<feature type="domain" description="HTH tetR-type" evidence="4">
    <location>
        <begin position="176"/>
        <end position="236"/>
    </location>
</feature>
<gene>
    <name evidence="5" type="ORF">CVS29_02755</name>
</gene>
<evidence type="ECO:0000259" key="4">
    <source>
        <dbReference type="PROSITE" id="PS50977"/>
    </source>
</evidence>
<organism evidence="5 6">
    <name type="scientific">Arthrobacter psychrochitiniphilus</name>
    <dbReference type="NCBI Taxonomy" id="291045"/>
    <lineage>
        <taxon>Bacteria</taxon>
        <taxon>Bacillati</taxon>
        <taxon>Actinomycetota</taxon>
        <taxon>Actinomycetes</taxon>
        <taxon>Micrococcales</taxon>
        <taxon>Micrococcaceae</taxon>
        <taxon>Arthrobacter</taxon>
    </lineage>
</organism>
<dbReference type="GO" id="GO:0003677">
    <property type="term" value="F:DNA binding"/>
    <property type="evidence" value="ECO:0007669"/>
    <property type="project" value="UniProtKB-UniRule"/>
</dbReference>
<dbReference type="Proteomes" id="UP000246303">
    <property type="component" value="Unassembled WGS sequence"/>
</dbReference>
<dbReference type="EMBL" id="QHLZ01000001">
    <property type="protein sequence ID" value="PXA69482.1"/>
    <property type="molecule type" value="Genomic_DNA"/>
</dbReference>
<evidence type="ECO:0000313" key="5">
    <source>
        <dbReference type="EMBL" id="PXA69482.1"/>
    </source>
</evidence>
<name>A0A2V3DY44_9MICC</name>